<dbReference type="GO" id="GO:0005524">
    <property type="term" value="F:ATP binding"/>
    <property type="evidence" value="ECO:0007669"/>
    <property type="project" value="UniProtKB-UniRule"/>
</dbReference>
<dbReference type="eggNOG" id="KOG0619">
    <property type="taxonomic scope" value="Eukaryota"/>
</dbReference>
<dbReference type="EMBL" id="AGSI01000004">
    <property type="protein sequence ID" value="EIE25432.1"/>
    <property type="molecule type" value="Genomic_DNA"/>
</dbReference>
<comment type="subcellular location">
    <subcellularLocation>
        <location evidence="1">Cytoplasm</location>
        <location evidence="1">Cytoskeleton</location>
        <location evidence="1">Cilium axoneme</location>
    </subcellularLocation>
</comment>
<dbReference type="InterPro" id="IPR050216">
    <property type="entry name" value="LRR_domain-containing"/>
</dbReference>
<dbReference type="SMART" id="SM00364">
    <property type="entry name" value="LRR_BAC"/>
    <property type="match status" value="6"/>
</dbReference>
<dbReference type="PROSITE" id="PS00107">
    <property type="entry name" value="PROTEIN_KINASE_ATP"/>
    <property type="match status" value="1"/>
</dbReference>
<proteinExistence type="predicted"/>
<reference evidence="6 7" key="1">
    <citation type="journal article" date="2012" name="Genome Biol.">
        <title>The genome of the polar eukaryotic microalga coccomyxa subellipsoidea reveals traits of cold adaptation.</title>
        <authorList>
            <person name="Blanc G."/>
            <person name="Agarkova I."/>
            <person name="Grimwood J."/>
            <person name="Kuo A."/>
            <person name="Brueggeman A."/>
            <person name="Dunigan D."/>
            <person name="Gurnon J."/>
            <person name="Ladunga I."/>
            <person name="Lindquist E."/>
            <person name="Lucas S."/>
            <person name="Pangilinan J."/>
            <person name="Proschold T."/>
            <person name="Salamov A."/>
            <person name="Schmutz J."/>
            <person name="Weeks D."/>
            <person name="Yamada T."/>
            <person name="Claverie J.M."/>
            <person name="Grigoriev I."/>
            <person name="Van Etten J."/>
            <person name="Lomsadze A."/>
            <person name="Borodovsky M."/>
        </authorList>
    </citation>
    <scope>NUCLEOTIDE SEQUENCE [LARGE SCALE GENOMIC DNA]</scope>
    <source>
        <strain evidence="6 7">C-169</strain>
    </source>
</reference>
<dbReference type="GO" id="GO:0005930">
    <property type="term" value="C:axoneme"/>
    <property type="evidence" value="ECO:0007669"/>
    <property type="project" value="UniProtKB-SubCell"/>
</dbReference>
<dbReference type="GO" id="GO:0004672">
    <property type="term" value="F:protein kinase activity"/>
    <property type="evidence" value="ECO:0007669"/>
    <property type="project" value="InterPro"/>
</dbReference>
<dbReference type="InterPro" id="IPR000719">
    <property type="entry name" value="Prot_kinase_dom"/>
</dbReference>
<dbReference type="Gene3D" id="3.30.200.20">
    <property type="entry name" value="Phosphorylase Kinase, domain 1"/>
    <property type="match status" value="1"/>
</dbReference>
<dbReference type="Pfam" id="PF23598">
    <property type="entry name" value="LRR_14"/>
    <property type="match status" value="1"/>
</dbReference>
<feature type="domain" description="Protein kinase" evidence="5">
    <location>
        <begin position="216"/>
        <end position="423"/>
    </location>
</feature>
<keyword evidence="2" id="KW-0433">Leucine-rich repeat</keyword>
<gene>
    <name evidence="6" type="ORF">COCSUDRAFT_13805</name>
</gene>
<dbReference type="OrthoDB" id="1668230at2759"/>
<dbReference type="KEGG" id="csl:COCSUDRAFT_13805"/>
<dbReference type="Pfam" id="PF13855">
    <property type="entry name" value="LRR_8"/>
    <property type="match status" value="1"/>
</dbReference>
<keyword evidence="7" id="KW-1185">Reference proteome</keyword>
<dbReference type="InterPro" id="IPR011009">
    <property type="entry name" value="Kinase-like_dom_sf"/>
</dbReference>
<keyword evidence="3" id="KW-0677">Repeat</keyword>
<dbReference type="SUPFAM" id="SSF52058">
    <property type="entry name" value="L domain-like"/>
    <property type="match status" value="1"/>
</dbReference>
<dbReference type="PANTHER" id="PTHR48051:SF1">
    <property type="entry name" value="RAS SUPPRESSOR PROTEIN 1"/>
    <property type="match status" value="1"/>
</dbReference>
<sequence length="423" mass="45118">MVNDNALVLSGHSLASIPASLCTLTFLQRLDLSRNKLKSLPDAISSLQGLTDLNLGNNQLVSLPASVGSMKSLRYLNLMSNSLKALPEELGSLGVLYRLGIKGNKLAALPHTIGGLTSLVELFITDNLLECLPAEIGRCTSLVKVQASFNRLATLPAELGNLQRLELLRVAVNNLSEVPTELANCSALAWMSLAGNPICPQTPVRGQFPAMTIDQLSLGVSLGEGASGDVYAAKLGAEDVAVKVFKGEVSPDGRAADEIAVTCYVDHPHLTRRVQGQPLAGKPNLQSLLRCRWPPGSAFSPGFVARVALCVASALQYLHAHCICHGDVYAHNILVAADGHATLLDYGASFFYKPGTLPYEAQEVRAFGLFLNDMLARLEAPDKPSAVRSSLEEITADALQRDPSCRPSFQAIAARCSSLKKVN</sequence>
<evidence type="ECO:0000313" key="7">
    <source>
        <dbReference type="Proteomes" id="UP000007264"/>
    </source>
</evidence>
<dbReference type="PROSITE" id="PS51450">
    <property type="entry name" value="LRR"/>
    <property type="match status" value="1"/>
</dbReference>
<dbReference type="InterPro" id="IPR017441">
    <property type="entry name" value="Protein_kinase_ATP_BS"/>
</dbReference>
<keyword evidence="4" id="KW-0067">ATP-binding</keyword>
<evidence type="ECO:0000256" key="2">
    <source>
        <dbReference type="ARBA" id="ARBA00022614"/>
    </source>
</evidence>
<accession>I0Z463</accession>
<dbReference type="InterPro" id="IPR001611">
    <property type="entry name" value="Leu-rich_rpt"/>
</dbReference>
<organism evidence="6 7">
    <name type="scientific">Coccomyxa subellipsoidea (strain C-169)</name>
    <name type="common">Green microalga</name>
    <dbReference type="NCBI Taxonomy" id="574566"/>
    <lineage>
        <taxon>Eukaryota</taxon>
        <taxon>Viridiplantae</taxon>
        <taxon>Chlorophyta</taxon>
        <taxon>core chlorophytes</taxon>
        <taxon>Trebouxiophyceae</taxon>
        <taxon>Trebouxiophyceae incertae sedis</taxon>
        <taxon>Coccomyxaceae</taxon>
        <taxon>Coccomyxa</taxon>
        <taxon>Coccomyxa subellipsoidea</taxon>
    </lineage>
</organism>
<dbReference type="STRING" id="574566.I0Z463"/>
<protein>
    <submittedName>
        <fullName evidence="6">L domain-like protein</fullName>
    </submittedName>
</protein>
<evidence type="ECO:0000259" key="5">
    <source>
        <dbReference type="PROSITE" id="PS50011"/>
    </source>
</evidence>
<dbReference type="Pfam" id="PF00069">
    <property type="entry name" value="Pkinase"/>
    <property type="match status" value="1"/>
</dbReference>
<dbReference type="InterPro" id="IPR055414">
    <property type="entry name" value="LRR_R13L4/SHOC2-like"/>
</dbReference>
<dbReference type="PROSITE" id="PS50011">
    <property type="entry name" value="PROTEIN_KINASE_DOM"/>
    <property type="match status" value="1"/>
</dbReference>
<dbReference type="SUPFAM" id="SSF56112">
    <property type="entry name" value="Protein kinase-like (PK-like)"/>
    <property type="match status" value="1"/>
</dbReference>
<dbReference type="Proteomes" id="UP000007264">
    <property type="component" value="Unassembled WGS sequence"/>
</dbReference>
<dbReference type="Gene3D" id="3.80.10.10">
    <property type="entry name" value="Ribonuclease Inhibitor"/>
    <property type="match status" value="2"/>
</dbReference>
<dbReference type="RefSeq" id="XP_005649976.1">
    <property type="nucleotide sequence ID" value="XM_005649919.1"/>
</dbReference>
<dbReference type="GeneID" id="17043434"/>
<comment type="caution">
    <text evidence="6">The sequence shown here is derived from an EMBL/GenBank/DDBJ whole genome shotgun (WGS) entry which is preliminary data.</text>
</comment>
<dbReference type="InterPro" id="IPR032675">
    <property type="entry name" value="LRR_dom_sf"/>
</dbReference>
<evidence type="ECO:0000256" key="4">
    <source>
        <dbReference type="PROSITE-ProRule" id="PRU10141"/>
    </source>
</evidence>
<evidence type="ECO:0000256" key="1">
    <source>
        <dbReference type="ARBA" id="ARBA00004430"/>
    </source>
</evidence>
<name>I0Z463_COCSC</name>
<evidence type="ECO:0000256" key="3">
    <source>
        <dbReference type="ARBA" id="ARBA00022737"/>
    </source>
</evidence>
<dbReference type="Gene3D" id="1.10.510.10">
    <property type="entry name" value="Transferase(Phosphotransferase) domain 1"/>
    <property type="match status" value="1"/>
</dbReference>
<dbReference type="SMART" id="SM00369">
    <property type="entry name" value="LRR_TYP"/>
    <property type="match status" value="5"/>
</dbReference>
<evidence type="ECO:0000313" key="6">
    <source>
        <dbReference type="EMBL" id="EIE25432.1"/>
    </source>
</evidence>
<dbReference type="CDD" id="cd00180">
    <property type="entry name" value="PKc"/>
    <property type="match status" value="1"/>
</dbReference>
<keyword evidence="4" id="KW-0547">Nucleotide-binding</keyword>
<dbReference type="PANTHER" id="PTHR48051">
    <property type="match status" value="1"/>
</dbReference>
<dbReference type="InterPro" id="IPR003591">
    <property type="entry name" value="Leu-rich_rpt_typical-subtyp"/>
</dbReference>
<feature type="binding site" evidence="4">
    <location>
        <position position="243"/>
    </location>
    <ligand>
        <name>ATP</name>
        <dbReference type="ChEBI" id="CHEBI:30616"/>
    </ligand>
</feature>
<dbReference type="AlphaFoldDB" id="I0Z463"/>